<dbReference type="Pfam" id="PF23914">
    <property type="entry name" value="TPR_CcmH_CycH"/>
    <property type="match status" value="1"/>
</dbReference>
<dbReference type="PANTHER" id="PTHR47870">
    <property type="entry name" value="CYTOCHROME C-TYPE BIOGENESIS PROTEIN CCMH"/>
    <property type="match status" value="1"/>
</dbReference>
<comment type="subcellular location">
    <subcellularLocation>
        <location evidence="1">Cell envelope</location>
    </subcellularLocation>
</comment>
<dbReference type="NCBIfam" id="TIGR03142">
    <property type="entry name" value="cytochro_ccmI"/>
    <property type="match status" value="1"/>
</dbReference>
<reference evidence="9 10" key="1">
    <citation type="submission" date="2022-01" db="EMBL/GenBank/DDBJ databases">
        <title>Whole genome-based taxonomy of the Shewanellaceae.</title>
        <authorList>
            <person name="Martin-Rodriguez A.J."/>
        </authorList>
    </citation>
    <scope>NUCLEOTIDE SEQUENCE [LARGE SCALE GENOMIC DNA]</scope>
    <source>
        <strain evidence="9 10">DSM 17177</strain>
    </source>
</reference>
<evidence type="ECO:0000313" key="9">
    <source>
        <dbReference type="EMBL" id="MCL1125937.1"/>
    </source>
</evidence>
<feature type="repeat" description="TPR" evidence="5">
    <location>
        <begin position="160"/>
        <end position="193"/>
    </location>
</feature>
<dbReference type="InterPro" id="IPR019734">
    <property type="entry name" value="TPR_rpt"/>
</dbReference>
<keyword evidence="6" id="KW-0812">Transmembrane</keyword>
<dbReference type="Pfam" id="PF23892">
    <property type="entry name" value="Ig_CycH"/>
    <property type="match status" value="1"/>
</dbReference>
<evidence type="ECO:0000313" key="10">
    <source>
        <dbReference type="Proteomes" id="UP001203423"/>
    </source>
</evidence>
<evidence type="ECO:0000256" key="6">
    <source>
        <dbReference type="SAM" id="Phobius"/>
    </source>
</evidence>
<keyword evidence="3" id="KW-0201">Cytochrome c-type biogenesis</keyword>
<evidence type="ECO:0000259" key="7">
    <source>
        <dbReference type="Pfam" id="PF23892"/>
    </source>
</evidence>
<keyword evidence="2" id="KW-0677">Repeat</keyword>
<feature type="transmembrane region" description="Helical" evidence="6">
    <location>
        <begin position="6"/>
        <end position="24"/>
    </location>
</feature>
<evidence type="ECO:0000256" key="3">
    <source>
        <dbReference type="ARBA" id="ARBA00022748"/>
    </source>
</evidence>
<keyword evidence="6" id="KW-1133">Transmembrane helix</keyword>
<gene>
    <name evidence="9" type="primary">ccmI</name>
    <name evidence="9" type="ORF">L2764_16030</name>
</gene>
<dbReference type="Gene3D" id="1.25.40.10">
    <property type="entry name" value="Tetratricopeptide repeat domain"/>
    <property type="match status" value="1"/>
</dbReference>
<dbReference type="PROSITE" id="PS50005">
    <property type="entry name" value="TPR"/>
    <property type="match status" value="1"/>
</dbReference>
<protein>
    <submittedName>
        <fullName evidence="9">C-type cytochrome biogenesis protein CcmI</fullName>
    </submittedName>
</protein>
<feature type="transmembrane region" description="Helical" evidence="6">
    <location>
        <begin position="99"/>
        <end position="117"/>
    </location>
</feature>
<dbReference type="InterPro" id="IPR051263">
    <property type="entry name" value="C-type_cytochrome_biogenesis"/>
</dbReference>
<sequence length="406" mass="44779">MTTLWIFLALFILVSILLIWLPHFRQTALLKTATKTVRKQTNLTLFNQRLHVLEQELKDNLLDQNEFNSLKQEFEISLLQDIKQGEDEALMPHIKPKGLFWPSLMTLVVLAISGYLYSSIGAYQALAWANSPKSQQKGPLSMQQRIEMMQAQAQIQPDNSQLWFSLGHAYMATNEYKAAINAFDTAIDLAGIHAELLGPKATAMYYDAQQTLTPEIQSLIKQSLTLNPTDPSTLLLVGMDAFLNGQYQAAIDAWQLILDTNQDNIDRVAISNAINNAKAQLKEPDPQAAIETELNNTLTLNISVASALQSHINTGDTLFVFARTTTVPQVPLVAIKVSADALPTQVVLTNSDSLSEQKLIKGEAVEVIAVLSKNNNLKPQAGDLKGHIASLVVGENAQLELNTLVK</sequence>
<feature type="domain" description="Cytochrome c-type biogenesis protein H TPR" evidence="8">
    <location>
        <begin position="152"/>
        <end position="260"/>
    </location>
</feature>
<dbReference type="InterPro" id="IPR056412">
    <property type="entry name" value="Ig_CycH"/>
</dbReference>
<evidence type="ECO:0000256" key="5">
    <source>
        <dbReference type="PROSITE-ProRule" id="PRU00339"/>
    </source>
</evidence>
<dbReference type="InterPro" id="IPR017560">
    <property type="entry name" value="Cyt_c_biogenesis_CcmI"/>
</dbReference>
<keyword evidence="6" id="KW-0472">Membrane</keyword>
<dbReference type="Proteomes" id="UP001203423">
    <property type="component" value="Unassembled WGS sequence"/>
</dbReference>
<evidence type="ECO:0000256" key="4">
    <source>
        <dbReference type="ARBA" id="ARBA00022803"/>
    </source>
</evidence>
<dbReference type="InterPro" id="IPR056413">
    <property type="entry name" value="TPR_CcmH_CycH"/>
</dbReference>
<dbReference type="EMBL" id="JAKIKS010000067">
    <property type="protein sequence ID" value="MCL1125937.1"/>
    <property type="molecule type" value="Genomic_DNA"/>
</dbReference>
<comment type="caution">
    <text evidence="9">The sequence shown here is derived from an EMBL/GenBank/DDBJ whole genome shotgun (WGS) entry which is preliminary data.</text>
</comment>
<organism evidence="9 10">
    <name type="scientific">Shewanella surugensis</name>
    <dbReference type="NCBI Taxonomy" id="212020"/>
    <lineage>
        <taxon>Bacteria</taxon>
        <taxon>Pseudomonadati</taxon>
        <taxon>Pseudomonadota</taxon>
        <taxon>Gammaproteobacteria</taxon>
        <taxon>Alteromonadales</taxon>
        <taxon>Shewanellaceae</taxon>
        <taxon>Shewanella</taxon>
    </lineage>
</organism>
<dbReference type="SUPFAM" id="SSF48452">
    <property type="entry name" value="TPR-like"/>
    <property type="match status" value="1"/>
</dbReference>
<name>A0ABT0LF34_9GAMM</name>
<dbReference type="PANTHER" id="PTHR47870:SF4">
    <property type="entry name" value="CYTOCHROME C-TYPE BIOGENESIS PROTEIN CYCH"/>
    <property type="match status" value="1"/>
</dbReference>
<dbReference type="SMART" id="SM00028">
    <property type="entry name" value="TPR"/>
    <property type="match status" value="2"/>
</dbReference>
<proteinExistence type="predicted"/>
<dbReference type="RefSeq" id="WP_248941270.1">
    <property type="nucleotide sequence ID" value="NZ_JAKIKS010000067.1"/>
</dbReference>
<accession>A0ABT0LF34</accession>
<evidence type="ECO:0000259" key="8">
    <source>
        <dbReference type="Pfam" id="PF23914"/>
    </source>
</evidence>
<keyword evidence="4 5" id="KW-0802">TPR repeat</keyword>
<keyword evidence="10" id="KW-1185">Reference proteome</keyword>
<evidence type="ECO:0000256" key="2">
    <source>
        <dbReference type="ARBA" id="ARBA00022737"/>
    </source>
</evidence>
<dbReference type="InterPro" id="IPR011990">
    <property type="entry name" value="TPR-like_helical_dom_sf"/>
</dbReference>
<evidence type="ECO:0000256" key="1">
    <source>
        <dbReference type="ARBA" id="ARBA00004196"/>
    </source>
</evidence>
<feature type="domain" description="Cytochrome c-type biogenesis protein H Ig-like" evidence="7">
    <location>
        <begin position="298"/>
        <end position="401"/>
    </location>
</feature>